<dbReference type="EMBL" id="CAXAMM010043506">
    <property type="protein sequence ID" value="CAK9110322.1"/>
    <property type="molecule type" value="Genomic_DNA"/>
</dbReference>
<accession>A0ABP0SD38</accession>
<protein>
    <submittedName>
        <fullName evidence="1">Uncharacterized protein</fullName>
    </submittedName>
</protein>
<evidence type="ECO:0000313" key="1">
    <source>
        <dbReference type="EMBL" id="CAK9110322.1"/>
    </source>
</evidence>
<gene>
    <name evidence="1" type="ORF">SCF082_LOCUS51247</name>
</gene>
<keyword evidence="2" id="KW-1185">Reference proteome</keyword>
<dbReference type="Proteomes" id="UP001642464">
    <property type="component" value="Unassembled WGS sequence"/>
</dbReference>
<organism evidence="1 2">
    <name type="scientific">Durusdinium trenchii</name>
    <dbReference type="NCBI Taxonomy" id="1381693"/>
    <lineage>
        <taxon>Eukaryota</taxon>
        <taxon>Sar</taxon>
        <taxon>Alveolata</taxon>
        <taxon>Dinophyceae</taxon>
        <taxon>Suessiales</taxon>
        <taxon>Symbiodiniaceae</taxon>
        <taxon>Durusdinium</taxon>
    </lineage>
</organism>
<proteinExistence type="predicted"/>
<comment type="caution">
    <text evidence="1">The sequence shown here is derived from an EMBL/GenBank/DDBJ whole genome shotgun (WGS) entry which is preliminary data.</text>
</comment>
<sequence length="126" mass="13794">MCFSMLRRFGLVRSGGFPRHRSGGSRSVSLGRRGPVPQNYCVEVISDVQASKLTGRPVEEERPRKCPPSPALLLCPTEVIDDHEEIGDGTLWVAAELSDVSASSDEHQIRERLQRCLGSGVPVHGE</sequence>
<name>A0ABP0SD38_9DINO</name>
<reference evidence="1 2" key="1">
    <citation type="submission" date="2024-02" db="EMBL/GenBank/DDBJ databases">
        <authorList>
            <person name="Chen Y."/>
            <person name="Shah S."/>
            <person name="Dougan E. K."/>
            <person name="Thang M."/>
            <person name="Chan C."/>
        </authorList>
    </citation>
    <scope>NUCLEOTIDE SEQUENCE [LARGE SCALE GENOMIC DNA]</scope>
</reference>
<evidence type="ECO:0000313" key="2">
    <source>
        <dbReference type="Proteomes" id="UP001642464"/>
    </source>
</evidence>
<feature type="non-terminal residue" evidence="1">
    <location>
        <position position="126"/>
    </location>
</feature>